<dbReference type="InterPro" id="IPR002641">
    <property type="entry name" value="PNPLA_dom"/>
</dbReference>
<dbReference type="InterPro" id="IPR026904">
    <property type="entry name" value="MnmG_C"/>
</dbReference>
<gene>
    <name evidence="10" type="ORF">RHS03_04499</name>
</gene>
<comment type="function">
    <text evidence="7">Component of the MSS1-MTO1 complex that catalyzes the 5-carboxymethylaminomethyluridine (cmnm(5)U) modification at the 34th wobble position (U34) of mitochondrial tRNAs.</text>
</comment>
<organism evidence="10 11">
    <name type="scientific">Rhizoctonia solani</name>
    <dbReference type="NCBI Taxonomy" id="456999"/>
    <lineage>
        <taxon>Eukaryota</taxon>
        <taxon>Fungi</taxon>
        <taxon>Dikarya</taxon>
        <taxon>Basidiomycota</taxon>
        <taxon>Agaricomycotina</taxon>
        <taxon>Agaricomycetes</taxon>
        <taxon>Cantharellales</taxon>
        <taxon>Ceratobasidiaceae</taxon>
        <taxon>Rhizoctonia</taxon>
    </lineage>
</organism>
<dbReference type="Gene3D" id="3.40.50.300">
    <property type="entry name" value="P-loop containing nucleotide triphosphate hydrolases"/>
    <property type="match status" value="1"/>
</dbReference>
<evidence type="ECO:0000256" key="2">
    <source>
        <dbReference type="ARBA" id="ARBA00007653"/>
    </source>
</evidence>
<evidence type="ECO:0000259" key="9">
    <source>
        <dbReference type="PROSITE" id="PS51635"/>
    </source>
</evidence>
<dbReference type="Pfam" id="PF00931">
    <property type="entry name" value="NB-ARC"/>
    <property type="match status" value="1"/>
</dbReference>
<dbReference type="Gene3D" id="1.25.40.10">
    <property type="entry name" value="Tetratricopeptide repeat domain"/>
    <property type="match status" value="4"/>
</dbReference>
<evidence type="ECO:0000313" key="10">
    <source>
        <dbReference type="EMBL" id="KAF8706795.1"/>
    </source>
</evidence>
<evidence type="ECO:0000256" key="8">
    <source>
        <dbReference type="PROSITE-ProRule" id="PRU01161"/>
    </source>
</evidence>
<dbReference type="InterPro" id="IPR019734">
    <property type="entry name" value="TPR_rpt"/>
</dbReference>
<dbReference type="GO" id="GO:0030488">
    <property type="term" value="P:tRNA methylation"/>
    <property type="evidence" value="ECO:0007669"/>
    <property type="project" value="TreeGrafter"/>
</dbReference>
<dbReference type="PROSITE" id="PS51635">
    <property type="entry name" value="PNPLA"/>
    <property type="match status" value="1"/>
</dbReference>
<feature type="domain" description="PNPLA" evidence="9">
    <location>
        <begin position="637"/>
        <end position="834"/>
    </location>
</feature>
<dbReference type="GO" id="GO:0002098">
    <property type="term" value="P:tRNA wobble uridine modification"/>
    <property type="evidence" value="ECO:0007669"/>
    <property type="project" value="InterPro"/>
</dbReference>
<dbReference type="InterPro" id="IPR040131">
    <property type="entry name" value="MnmG_N"/>
</dbReference>
<dbReference type="Pfam" id="PF13932">
    <property type="entry name" value="SAM_GIDA_C"/>
    <property type="match status" value="1"/>
</dbReference>
<comment type="caution">
    <text evidence="8">Lacks conserved residue(s) required for the propagation of feature annotation.</text>
</comment>
<evidence type="ECO:0000313" key="11">
    <source>
        <dbReference type="Proteomes" id="UP000602905"/>
    </source>
</evidence>
<dbReference type="SMART" id="SM01228">
    <property type="entry name" value="GIDA_assoc_3"/>
    <property type="match status" value="1"/>
</dbReference>
<dbReference type="GO" id="GO:0050660">
    <property type="term" value="F:flavin adenine dinucleotide binding"/>
    <property type="evidence" value="ECO:0007669"/>
    <property type="project" value="InterPro"/>
</dbReference>
<dbReference type="Gene3D" id="3.50.50.60">
    <property type="entry name" value="FAD/NAD(P)-binding domain"/>
    <property type="match status" value="2"/>
</dbReference>
<dbReference type="NCBIfam" id="TIGR00136">
    <property type="entry name" value="mnmG_gidA"/>
    <property type="match status" value="1"/>
</dbReference>
<sequence>MLRSFPRSLRRYATSAHPVAKYDVCVIGGGHAGCEAAAGAARAGARTLLLTQKLETIGEMSCNPSIGGVGKGTLVREVDALGGVMGRAADEAGIQWHMLNRSKGPAVWGPRAQMDRTLYKRAVQSTLSRTPNLETRAASVHDLVLQPHSSANPLTQQSVVGVRLDTGEMIKCSEVVICTGTFLAGEIHIGHKSFPAGRHNDPASPASGLSSSLHRAGFQLGRLKTGTPARLDKQSINFHGLERQDGDIPASGFAYWGPGVKYENQQVACYKTTTTPETHRIITENIDKTMHIRETVKGPRYCPSLEAKVLRFTEKLGHIIWLEPEGFDSDLIYPNGLSNSMPEDVQELLVRSVPGLENAKIIRPAYGVEYDHIDPRELNHTLETKRIRGLFLAGQINGTTGYEEAAAQGVLAGINAGLSALGKKPMVIGRAEGYLGVMVDDLIGKGVEEPYRMFTSRAEYRMSIRSDNADMRLTPKGRAAGVVCDGRWAEFESMKRDMDRAVELLGECVLSPQKWESHGIAAKRDGVPRSGLEMLRNPGINCQKLGGAIPELSKLDPKALARVDVEGQYMHHLKRQEADIRAFASDEMLILDPSLDYDSVIGLSTEVRERLKRTRPGSIYFKRMETKTMQRSGLNLLSLDGGGITGLSSLLIIKEIMTRLQGKDQKALKPYEYFDMIAGTGTGALHMSIDDAIKSYLHLMRTVFSERKFTMKQDTGVFKSTVLERVLRELINGMAGDPNATLMEPARDGEVQCKVIVYAMSSFNLTSSTPIPFRSYSSATAATSCPIWEVLRATTTHPGLFKGIEVDAEGLGIRNRFTHGGLGCANPTPHLLEEAKKEYPHRAVASIISIGTGHPKAIQVTTRNLGNSWANGGSAIMKAMQAAHEMAEGSERVAEEIARRFAVIEHGYYRLNVQQGTQGVEFDDWERLDEVAEHTRVYLDQAETRLKLDRLVNAALERIAVMQVARIDGHIESSTDPMQYRIRSCPSSSQRFTGRGHHLKLVKAYFLCDSPGRRLFVLYGLGGVGKTQVALRCIEELRGRFVHVIFVDASSNDSIQTSLTTIALKNNLGKTHEDTLNWINRHSRNCLYVLDNADDPKVRLQSYFPQSGDYNILVTTRCSELADLAGSVDAVCSLSGLHEDDAVELLLRTAKLSPDEMDELDKVAMHSLLKRFDYLALAVVQAGAYIRKMQLSISQYWDRYSVCQKAVLERGIGIGLDGYEKTVYTTWELSLKQISSYAMELLFLIAFLHREEILEEIFQRAARNMQNYEDEAPLENEQSTVEQRVKRFLRHLIDGHWEDTFTLYMGELMSFSLVTYDRASQAYAIHPLVQDWAQESASKKMISIQHSALLLALSIDWNRGSTDYAYKRRILSNIDLIFKGFQLHDVDTLARFAEVYRTAGQFSNEAALWDHVVTIQKHKIGERHPRVLANISNLANAYQEKRELKVAKELQETTLAAQIQELGQDHPDTLKTMHRLAWTLYLEEKYEEAEPLLTAVVASRKKVLEDDHPDTLESLDDLASIYELQGHLVKAEQLKVVVLATRKRLLGEDHADTLEGMDNLAHTYRKQDRLAEAEQLYKTVLVSRKRILGDDHQNTMATMRSLAQTYDNQGQLAKAEELYKAVLALQKRVLGDDHQDTMITMHNLAQTCGNQGRLAEAEELYMTVLASDKRMLGDDHPDTIATMHNLAQTYGSQGRLAEAEELYTSVLVSQKQVLGDDHRDTMVTIHNLAQTYGNQGRLAEAEELYKAVLVLQKRVLGDDHRDTMSTMHNLAHTHGNQGRLAKARELYMSVLASQKQVLGDDHQDTMITMHNLARTCGNQGRLAEAEELYTNLLASQKRVLGDDHRDTMAVMHDLAQTYSNQGRSTEAEELYTTVLASRKRMLGDDHRDTMVTMHNLAQTHVDRGRLAEAEELYANVISAWVRTLGEDCGETLNSVVGLIQVYTLQHRFEEAEALAIPTLESCRRTLGANHSYTIYTMIYLEDIYSSLGKIAERNALREERVAIDFSDLSS</sequence>
<name>A0A8H7HUC6_9AGAM</name>
<dbReference type="InterPro" id="IPR002182">
    <property type="entry name" value="NB-ARC"/>
</dbReference>
<evidence type="ECO:0000256" key="7">
    <source>
        <dbReference type="ARBA" id="ARBA00054993"/>
    </source>
</evidence>
<dbReference type="InterPro" id="IPR004416">
    <property type="entry name" value="MnmG"/>
</dbReference>
<keyword evidence="5" id="KW-0274">FAD</keyword>
<evidence type="ECO:0000256" key="1">
    <source>
        <dbReference type="ARBA" id="ARBA00001974"/>
    </source>
</evidence>
<keyword evidence="6" id="KW-0443">Lipid metabolism</keyword>
<dbReference type="SUPFAM" id="SSF48452">
    <property type="entry name" value="TPR-like"/>
    <property type="match status" value="4"/>
</dbReference>
<dbReference type="Pfam" id="PF01134">
    <property type="entry name" value="GIDA"/>
    <property type="match status" value="1"/>
</dbReference>
<comment type="similarity">
    <text evidence="2">Belongs to the MnmG family.</text>
</comment>
<evidence type="ECO:0000256" key="4">
    <source>
        <dbReference type="ARBA" id="ARBA00022694"/>
    </source>
</evidence>
<dbReference type="Pfam" id="PF21680">
    <property type="entry name" value="GIDA_C_1st"/>
    <property type="match status" value="1"/>
</dbReference>
<dbReference type="SUPFAM" id="SSF52540">
    <property type="entry name" value="P-loop containing nucleoside triphosphate hydrolases"/>
    <property type="match status" value="1"/>
</dbReference>
<dbReference type="InterPro" id="IPR049312">
    <property type="entry name" value="GIDA_C_N"/>
</dbReference>
<comment type="cofactor">
    <cofactor evidence="1">
        <name>FAD</name>
        <dbReference type="ChEBI" id="CHEBI:57692"/>
    </cofactor>
</comment>
<dbReference type="SMART" id="SM00028">
    <property type="entry name" value="TPR"/>
    <property type="match status" value="11"/>
</dbReference>
<dbReference type="Pfam" id="PF13374">
    <property type="entry name" value="TPR_10"/>
    <property type="match status" value="3"/>
</dbReference>
<reference evidence="10" key="1">
    <citation type="submission" date="2020-09" db="EMBL/GenBank/DDBJ databases">
        <title>Comparative genome analyses of four rice-infecting Rhizoctonia solani isolates reveal extensive enrichment of homogalacturonan modification genes.</title>
        <authorList>
            <person name="Lee D.-Y."/>
            <person name="Jeon J."/>
            <person name="Kim K.-T."/>
            <person name="Cheong K."/>
            <person name="Song H."/>
            <person name="Choi G."/>
            <person name="Ko J."/>
            <person name="Opiyo S.O."/>
            <person name="Zuo S."/>
            <person name="Madhav S."/>
            <person name="Lee Y.-H."/>
            <person name="Wang G.-L."/>
        </authorList>
    </citation>
    <scope>NUCLEOTIDE SEQUENCE</scope>
    <source>
        <strain evidence="10">AG1-IA WGL</strain>
    </source>
</reference>
<dbReference type="GO" id="GO:0005737">
    <property type="term" value="C:cytoplasm"/>
    <property type="evidence" value="ECO:0007669"/>
    <property type="project" value="UniProtKB-ARBA"/>
</dbReference>
<dbReference type="PROSITE" id="PS01281">
    <property type="entry name" value="GIDA_2"/>
    <property type="match status" value="1"/>
</dbReference>
<dbReference type="Pfam" id="PF01734">
    <property type="entry name" value="Patatin"/>
    <property type="match status" value="1"/>
</dbReference>
<dbReference type="Gene3D" id="3.40.1090.10">
    <property type="entry name" value="Cytosolic phospholipase A2 catalytic domain"/>
    <property type="match status" value="1"/>
</dbReference>
<dbReference type="InterPro" id="IPR002218">
    <property type="entry name" value="MnmG-rel"/>
</dbReference>
<dbReference type="FunFam" id="3.50.50.60:FF:000002">
    <property type="entry name" value="tRNA uridine 5-carboxymethylaminomethyl modification enzyme MnmG"/>
    <property type="match status" value="1"/>
</dbReference>
<dbReference type="InterPro" id="IPR047001">
    <property type="entry name" value="MnmG_C_subdom"/>
</dbReference>
<dbReference type="SUPFAM" id="SSF52151">
    <property type="entry name" value="FabD/lysophospholipase-like"/>
    <property type="match status" value="1"/>
</dbReference>
<protein>
    <submittedName>
        <fullName evidence="10">Mitochondrial translation optimization protein</fullName>
    </submittedName>
</protein>
<evidence type="ECO:0000256" key="5">
    <source>
        <dbReference type="ARBA" id="ARBA00022827"/>
    </source>
</evidence>
<feature type="non-terminal residue" evidence="10">
    <location>
        <position position="1"/>
    </location>
</feature>
<dbReference type="PANTHER" id="PTHR11806">
    <property type="entry name" value="GLUCOSE INHIBITED DIVISION PROTEIN A"/>
    <property type="match status" value="1"/>
</dbReference>
<dbReference type="GO" id="GO:0043531">
    <property type="term" value="F:ADP binding"/>
    <property type="evidence" value="ECO:0007669"/>
    <property type="project" value="InterPro"/>
</dbReference>
<dbReference type="OrthoDB" id="3329at2759"/>
<keyword evidence="3" id="KW-0285">Flavoprotein</keyword>
<feature type="short sequence motif" description="GXGXXG" evidence="8">
    <location>
        <begin position="641"/>
        <end position="646"/>
    </location>
</feature>
<proteinExistence type="inferred from homology"/>
<dbReference type="PRINTS" id="PR00381">
    <property type="entry name" value="KINESINLIGHT"/>
</dbReference>
<dbReference type="GO" id="GO:0046486">
    <property type="term" value="P:glycerolipid metabolic process"/>
    <property type="evidence" value="ECO:0007669"/>
    <property type="project" value="UniProtKB-ARBA"/>
</dbReference>
<dbReference type="InterPro" id="IPR011990">
    <property type="entry name" value="TPR-like_helical_dom_sf"/>
</dbReference>
<dbReference type="InterPro" id="IPR020595">
    <property type="entry name" value="MnmG-rel_CS"/>
</dbReference>
<evidence type="ECO:0000256" key="3">
    <source>
        <dbReference type="ARBA" id="ARBA00022630"/>
    </source>
</evidence>
<dbReference type="EMBL" id="JACYCD010000051">
    <property type="protein sequence ID" value="KAF8706795.1"/>
    <property type="molecule type" value="Genomic_DNA"/>
</dbReference>
<dbReference type="SUPFAM" id="SSF51905">
    <property type="entry name" value="FAD/NAD(P)-binding domain"/>
    <property type="match status" value="1"/>
</dbReference>
<comment type="caution">
    <text evidence="10">The sequence shown here is derived from an EMBL/GenBank/DDBJ whole genome shotgun (WGS) entry which is preliminary data.</text>
</comment>
<dbReference type="InterPro" id="IPR036188">
    <property type="entry name" value="FAD/NAD-bd_sf"/>
</dbReference>
<dbReference type="Proteomes" id="UP000602905">
    <property type="component" value="Unassembled WGS sequence"/>
</dbReference>
<evidence type="ECO:0000256" key="6">
    <source>
        <dbReference type="ARBA" id="ARBA00023098"/>
    </source>
</evidence>
<dbReference type="HAMAP" id="MF_00129">
    <property type="entry name" value="MnmG_GidA"/>
    <property type="match status" value="1"/>
</dbReference>
<dbReference type="FunFam" id="3.50.50.60:FF:000145">
    <property type="entry name" value="tRNA uridine 5-carboxymethylaminomethyl modification enzyme"/>
    <property type="match status" value="1"/>
</dbReference>
<accession>A0A8H7HUC6</accession>
<dbReference type="InterPro" id="IPR016035">
    <property type="entry name" value="Acyl_Trfase/lysoPLipase"/>
</dbReference>
<dbReference type="Pfam" id="PF13424">
    <property type="entry name" value="TPR_12"/>
    <property type="match status" value="5"/>
</dbReference>
<keyword evidence="4" id="KW-0819">tRNA processing</keyword>
<dbReference type="PANTHER" id="PTHR11806:SF0">
    <property type="entry name" value="PROTEIN MTO1 HOMOLOG, MITOCHONDRIAL"/>
    <property type="match status" value="1"/>
</dbReference>
<dbReference type="PROSITE" id="PS01280">
    <property type="entry name" value="GIDA_1"/>
    <property type="match status" value="1"/>
</dbReference>
<dbReference type="InterPro" id="IPR027417">
    <property type="entry name" value="P-loop_NTPase"/>
</dbReference>